<evidence type="ECO:0000313" key="2">
    <source>
        <dbReference type="Proteomes" id="UP000831701"/>
    </source>
</evidence>
<accession>A0ACB8VMH7</accession>
<reference evidence="1" key="1">
    <citation type="submission" date="2022-04" db="EMBL/GenBank/DDBJ databases">
        <title>Jade perch genome.</title>
        <authorList>
            <person name="Chao B."/>
        </authorList>
    </citation>
    <scope>NUCLEOTIDE SEQUENCE</scope>
    <source>
        <strain evidence="1">CB-2022</strain>
    </source>
</reference>
<proteinExistence type="predicted"/>
<gene>
    <name evidence="1" type="ORF">L3Q82_003482</name>
</gene>
<dbReference type="Proteomes" id="UP000831701">
    <property type="component" value="Chromosome 19"/>
</dbReference>
<comment type="caution">
    <text evidence="1">The sequence shown here is derived from an EMBL/GenBank/DDBJ whole genome shotgun (WGS) entry which is preliminary data.</text>
</comment>
<keyword evidence="2" id="KW-1185">Reference proteome</keyword>
<protein>
    <submittedName>
        <fullName evidence="1">Uncharacterized protein</fullName>
    </submittedName>
</protein>
<name>A0ACB8VMH7_9TELE</name>
<evidence type="ECO:0000313" key="1">
    <source>
        <dbReference type="EMBL" id="KAI3356831.1"/>
    </source>
</evidence>
<organism evidence="1 2">
    <name type="scientific">Scortum barcoo</name>
    <name type="common">barcoo grunter</name>
    <dbReference type="NCBI Taxonomy" id="214431"/>
    <lineage>
        <taxon>Eukaryota</taxon>
        <taxon>Metazoa</taxon>
        <taxon>Chordata</taxon>
        <taxon>Craniata</taxon>
        <taxon>Vertebrata</taxon>
        <taxon>Euteleostomi</taxon>
        <taxon>Actinopterygii</taxon>
        <taxon>Neopterygii</taxon>
        <taxon>Teleostei</taxon>
        <taxon>Neoteleostei</taxon>
        <taxon>Acanthomorphata</taxon>
        <taxon>Eupercaria</taxon>
        <taxon>Centrarchiformes</taxon>
        <taxon>Terapontoidei</taxon>
        <taxon>Terapontidae</taxon>
        <taxon>Scortum</taxon>
    </lineage>
</organism>
<sequence>MSSAYLSGMGLLKGNATSRVLGGVLLILHNNSCRLEMCVDSWPIFTTAICYSQKQHFSRRSTEVIPDICTVFTKNPATLRSLLLNERVVKWRNGLRFRRIPSSHCHLIKELASLSGLISQNMGLTPLSTTARRILTSVENCSVHFLKVLPLPISSLDVSHAELVDAHLPYGGSRKSLNHMRACIRHLPNHCVKDEEGRPVSWMLSDELCELRMAYTLPEHRRASHLLALSQALIRKMSSVGLPVYCSVNQQNQATINPVTSLGFDACPSMENISVLLICRGQSLRRLQITPGLTLAVCVH</sequence>
<dbReference type="EMBL" id="CM041549">
    <property type="protein sequence ID" value="KAI3356831.1"/>
    <property type="molecule type" value="Genomic_DNA"/>
</dbReference>